<evidence type="ECO:0000313" key="2">
    <source>
        <dbReference type="Proteomes" id="UP000305948"/>
    </source>
</evidence>
<name>A0A5C3NDW3_9AGAM</name>
<sequence>MSAELSQRWNSPRETAYFPGRIPVVFLSLCSREWRTYTMTAGGGMSMKQRGNVREARHDISINPSWQTRANRIGAKYQAKTQATLPTSLSQAIILPCDLPLDVEVLSRMLA</sequence>
<keyword evidence="2" id="KW-1185">Reference proteome</keyword>
<organism evidence="1 2">
    <name type="scientific">Heliocybe sulcata</name>
    <dbReference type="NCBI Taxonomy" id="5364"/>
    <lineage>
        <taxon>Eukaryota</taxon>
        <taxon>Fungi</taxon>
        <taxon>Dikarya</taxon>
        <taxon>Basidiomycota</taxon>
        <taxon>Agaricomycotina</taxon>
        <taxon>Agaricomycetes</taxon>
        <taxon>Gloeophyllales</taxon>
        <taxon>Gloeophyllaceae</taxon>
        <taxon>Heliocybe</taxon>
    </lineage>
</organism>
<accession>A0A5C3NDW3</accession>
<reference evidence="1 2" key="1">
    <citation type="journal article" date="2019" name="Nat. Ecol. Evol.">
        <title>Megaphylogeny resolves global patterns of mushroom evolution.</title>
        <authorList>
            <person name="Varga T."/>
            <person name="Krizsan K."/>
            <person name="Foldi C."/>
            <person name="Dima B."/>
            <person name="Sanchez-Garcia M."/>
            <person name="Sanchez-Ramirez S."/>
            <person name="Szollosi G.J."/>
            <person name="Szarkandi J.G."/>
            <person name="Papp V."/>
            <person name="Albert L."/>
            <person name="Andreopoulos W."/>
            <person name="Angelini C."/>
            <person name="Antonin V."/>
            <person name="Barry K.W."/>
            <person name="Bougher N.L."/>
            <person name="Buchanan P."/>
            <person name="Buyck B."/>
            <person name="Bense V."/>
            <person name="Catcheside P."/>
            <person name="Chovatia M."/>
            <person name="Cooper J."/>
            <person name="Damon W."/>
            <person name="Desjardin D."/>
            <person name="Finy P."/>
            <person name="Geml J."/>
            <person name="Haridas S."/>
            <person name="Hughes K."/>
            <person name="Justo A."/>
            <person name="Karasinski D."/>
            <person name="Kautmanova I."/>
            <person name="Kiss B."/>
            <person name="Kocsube S."/>
            <person name="Kotiranta H."/>
            <person name="LaButti K.M."/>
            <person name="Lechner B.E."/>
            <person name="Liimatainen K."/>
            <person name="Lipzen A."/>
            <person name="Lukacs Z."/>
            <person name="Mihaltcheva S."/>
            <person name="Morgado L.N."/>
            <person name="Niskanen T."/>
            <person name="Noordeloos M.E."/>
            <person name="Ohm R.A."/>
            <person name="Ortiz-Santana B."/>
            <person name="Ovrebo C."/>
            <person name="Racz N."/>
            <person name="Riley R."/>
            <person name="Savchenko A."/>
            <person name="Shiryaev A."/>
            <person name="Soop K."/>
            <person name="Spirin V."/>
            <person name="Szebenyi C."/>
            <person name="Tomsovsky M."/>
            <person name="Tulloss R.E."/>
            <person name="Uehling J."/>
            <person name="Grigoriev I.V."/>
            <person name="Vagvolgyi C."/>
            <person name="Papp T."/>
            <person name="Martin F.M."/>
            <person name="Miettinen O."/>
            <person name="Hibbett D.S."/>
            <person name="Nagy L.G."/>
        </authorList>
    </citation>
    <scope>NUCLEOTIDE SEQUENCE [LARGE SCALE GENOMIC DNA]</scope>
    <source>
        <strain evidence="1 2">OMC1185</strain>
    </source>
</reference>
<dbReference type="EMBL" id="ML213506">
    <property type="protein sequence ID" value="TFK54218.1"/>
    <property type="molecule type" value="Genomic_DNA"/>
</dbReference>
<dbReference type="Proteomes" id="UP000305948">
    <property type="component" value="Unassembled WGS sequence"/>
</dbReference>
<proteinExistence type="predicted"/>
<gene>
    <name evidence="1" type="ORF">OE88DRAFT_1165686</name>
</gene>
<evidence type="ECO:0000313" key="1">
    <source>
        <dbReference type="EMBL" id="TFK54218.1"/>
    </source>
</evidence>
<dbReference type="AlphaFoldDB" id="A0A5C3NDW3"/>
<protein>
    <submittedName>
        <fullName evidence="1">Uncharacterized protein</fullName>
    </submittedName>
</protein>